<evidence type="ECO:0000313" key="3">
    <source>
        <dbReference type="EMBL" id="OKY93851.1"/>
    </source>
</evidence>
<comment type="catalytic activity">
    <reaction evidence="1">
        <text>an N-(ADP-alpha-D-ribosyl)-thymidine in DNA + H2O = a thymidine in DNA + ADP-D-ribose</text>
        <dbReference type="Rhea" id="RHEA:71655"/>
        <dbReference type="Rhea" id="RHEA-COMP:13556"/>
        <dbReference type="Rhea" id="RHEA-COMP:18051"/>
        <dbReference type="ChEBI" id="CHEBI:15377"/>
        <dbReference type="ChEBI" id="CHEBI:57967"/>
        <dbReference type="ChEBI" id="CHEBI:137386"/>
        <dbReference type="ChEBI" id="CHEBI:191199"/>
    </reaction>
    <physiologicalReaction direction="left-to-right" evidence="1">
        <dbReference type="Rhea" id="RHEA:71656"/>
    </physiologicalReaction>
</comment>
<dbReference type="SUPFAM" id="SSF52949">
    <property type="entry name" value="Macro domain-like"/>
    <property type="match status" value="1"/>
</dbReference>
<dbReference type="GO" id="GO:0140291">
    <property type="term" value="P:peptidyl-glutamate ADP-deribosylation"/>
    <property type="evidence" value="ECO:0007669"/>
    <property type="project" value="TreeGrafter"/>
</dbReference>
<evidence type="ECO:0000259" key="2">
    <source>
        <dbReference type="PROSITE" id="PS51154"/>
    </source>
</evidence>
<evidence type="ECO:0000256" key="1">
    <source>
        <dbReference type="ARBA" id="ARBA00035885"/>
    </source>
</evidence>
<dbReference type="RefSeq" id="WP_022460897.1">
    <property type="nucleotide sequence ID" value="NZ_BAAFLA010000016.1"/>
</dbReference>
<protein>
    <submittedName>
        <fullName evidence="3">Phosphatase</fullName>
    </submittedName>
</protein>
<dbReference type="AlphaFoldDB" id="A0A1Q6F4Q7"/>
<dbReference type="PROSITE" id="PS51154">
    <property type="entry name" value="MACRO"/>
    <property type="match status" value="1"/>
</dbReference>
<dbReference type="PANTHER" id="PTHR12521">
    <property type="entry name" value="PROTEIN C6ORF130"/>
    <property type="match status" value="1"/>
</dbReference>
<dbReference type="SMART" id="SM00506">
    <property type="entry name" value="A1pp"/>
    <property type="match status" value="1"/>
</dbReference>
<evidence type="ECO:0000313" key="4">
    <source>
        <dbReference type="Proteomes" id="UP000187417"/>
    </source>
</evidence>
<dbReference type="EMBL" id="MNQH01000031">
    <property type="protein sequence ID" value="OKY93851.1"/>
    <property type="molecule type" value="Genomic_DNA"/>
</dbReference>
<gene>
    <name evidence="3" type="ORF">BHV66_07125</name>
</gene>
<dbReference type="CDD" id="cd02901">
    <property type="entry name" value="Macro_Poa1p-like"/>
    <property type="match status" value="1"/>
</dbReference>
<comment type="caution">
    <text evidence="3">The sequence shown here is derived from an EMBL/GenBank/DDBJ whole genome shotgun (WGS) entry which is preliminary data.</text>
</comment>
<dbReference type="InterPro" id="IPR043472">
    <property type="entry name" value="Macro_dom-like"/>
</dbReference>
<dbReference type="PANTHER" id="PTHR12521:SF0">
    <property type="entry name" value="ADP-RIBOSE GLYCOHYDROLASE OARD1"/>
    <property type="match status" value="1"/>
</dbReference>
<sequence>MIHYVTGNLLAASDEALINTVNTVGVMGKGIALQFKDRYPYNFQVYQQACKEGSIFPGKLLVTRDSNLSTDSKWIINFPTKKDWKHRSKYEYIEEGLKDLVRVLDQYRIKSIAIPPLGCGNGGLDWSKVKELMEKYLGELNVDIHIYQPNEAVSELLKQETNCREAKLTPARAMLLYALFYYESLGENSSLFVANKLAYFMQLLGEPSFGKLKFVAGHYGPYCTQVGYILHDINGKYIKGLEQMKIGAFDSLELQYSTMKEVSEYVKTKLKSEQVDRLKLLIKLISGFQSALSLEILASVAYVRKENTYIDLAQTITQIQNWSPRKKHLFKEKYIQIAYSYLEDFSKGRDCLFRTVK</sequence>
<dbReference type="InterPro" id="IPR002589">
    <property type="entry name" value="Macro_dom"/>
</dbReference>
<organism evidence="3 4">
    <name type="scientific">Alistipes putredinis</name>
    <dbReference type="NCBI Taxonomy" id="28117"/>
    <lineage>
        <taxon>Bacteria</taxon>
        <taxon>Pseudomonadati</taxon>
        <taxon>Bacteroidota</taxon>
        <taxon>Bacteroidia</taxon>
        <taxon>Bacteroidales</taxon>
        <taxon>Rikenellaceae</taxon>
        <taxon>Alistipes</taxon>
    </lineage>
</organism>
<proteinExistence type="predicted"/>
<dbReference type="Gene3D" id="3.40.220.10">
    <property type="entry name" value="Leucine Aminopeptidase, subunit E, domain 1"/>
    <property type="match status" value="1"/>
</dbReference>
<reference evidence="3 4" key="1">
    <citation type="journal article" date="2016" name="Nat. Biotechnol.">
        <title>Measurement of bacterial replication rates in microbial communities.</title>
        <authorList>
            <person name="Brown C.T."/>
            <person name="Olm M.R."/>
            <person name="Thomas B.C."/>
            <person name="Banfield J.F."/>
        </authorList>
    </citation>
    <scope>NUCLEOTIDE SEQUENCE [LARGE SCALE GENOMIC DNA]</scope>
    <source>
        <strain evidence="3">CAG:67_53_122</strain>
    </source>
</reference>
<feature type="domain" description="Macro" evidence="2">
    <location>
        <begin position="1"/>
        <end position="155"/>
    </location>
</feature>
<name>A0A1Q6F4Q7_9BACT</name>
<dbReference type="InterPro" id="IPR050892">
    <property type="entry name" value="ADP-ribose_metab_enzymes"/>
</dbReference>
<accession>A0A1Q6F4Q7</accession>
<dbReference type="Proteomes" id="UP000187417">
    <property type="component" value="Unassembled WGS sequence"/>
</dbReference>
<dbReference type="Pfam" id="PF01661">
    <property type="entry name" value="Macro"/>
    <property type="match status" value="1"/>
</dbReference>